<proteinExistence type="predicted"/>
<sequence>MKQAFPNEMLRVRAVCIDASGTGNDLTHGEEYEVEPAPGCDDRLWVYKGTKCLGLWLESRFRVVTPPAPSLDLLAALTGKPLKFRSGCPVKFVAYVPEAKPHCQLVLLNPATGNVVTRYANGKSSEEPYDEPGDILVA</sequence>
<evidence type="ECO:0000313" key="1">
    <source>
        <dbReference type="EMBL" id="QMV32570.1"/>
    </source>
</evidence>
<accession>A0A7G5B8E7</accession>
<protein>
    <submittedName>
        <fullName evidence="1">Uncharacterized protein</fullName>
    </submittedName>
</protein>
<name>A0A7G5B8E7_9CAUD</name>
<evidence type="ECO:0000313" key="2">
    <source>
        <dbReference type="Proteomes" id="UP000515762"/>
    </source>
</evidence>
<dbReference type="Proteomes" id="UP000515762">
    <property type="component" value="Segment"/>
</dbReference>
<organism evidence="1 2">
    <name type="scientific">Ralstonia phage Anchaing</name>
    <dbReference type="NCBI Taxonomy" id="2759719"/>
    <lineage>
        <taxon>Viruses</taxon>
        <taxon>Duplodnaviria</taxon>
        <taxon>Heunggongvirae</taxon>
        <taxon>Uroviricota</taxon>
        <taxon>Caudoviricetes</taxon>
        <taxon>Autographivirales</taxon>
        <taxon>Autonotataviridae</taxon>
        <taxon>Anchaingvirus</taxon>
        <taxon>Anchaingvirus anchaing</taxon>
    </lineage>
</organism>
<dbReference type="EMBL" id="MT740728">
    <property type="protein sequence ID" value="QMV32570.1"/>
    <property type="molecule type" value="Genomic_DNA"/>
</dbReference>
<reference evidence="1 2" key="1">
    <citation type="submission" date="2020-07" db="EMBL/GenBank/DDBJ databases">
        <title>Ralstonia phages.</title>
        <authorList>
            <person name="Trotereau A."/>
            <person name="Boyer C."/>
            <person name="Torres-Barcelo C."/>
        </authorList>
    </citation>
    <scope>NUCLEOTIDE SEQUENCE [LARGE SCALE GENOMIC DNA]</scope>
</reference>
<keyword evidence="2" id="KW-1185">Reference proteome</keyword>
<gene>
    <name evidence="1" type="ORF">A1_00050</name>
</gene>